<dbReference type="InterPro" id="IPR006652">
    <property type="entry name" value="Kelch_1"/>
</dbReference>
<dbReference type="PANTHER" id="PTHR46376">
    <property type="entry name" value="LEUCINE-ZIPPER-LIKE TRANSCRIPTIONAL REGULATOR 1"/>
    <property type="match status" value="1"/>
</dbReference>
<dbReference type="Pfam" id="PF00651">
    <property type="entry name" value="BTB"/>
    <property type="match status" value="1"/>
</dbReference>
<proteinExistence type="predicted"/>
<feature type="compositionally biased region" description="Low complexity" evidence="3">
    <location>
        <begin position="246"/>
        <end position="265"/>
    </location>
</feature>
<feature type="region of interest" description="Disordered" evidence="3">
    <location>
        <begin position="236"/>
        <end position="265"/>
    </location>
</feature>
<dbReference type="InterPro" id="IPR000210">
    <property type="entry name" value="BTB/POZ_dom"/>
</dbReference>
<evidence type="ECO:0000256" key="2">
    <source>
        <dbReference type="ARBA" id="ARBA00022737"/>
    </source>
</evidence>
<reference evidence="5 6" key="1">
    <citation type="journal article" date="2020" name="G3 (Bethesda)">
        <title>Improved Reference Genome for Cyclotella cryptica CCMP332, a Model for Cell Wall Morphogenesis, Salinity Adaptation, and Lipid Production in Diatoms (Bacillariophyta).</title>
        <authorList>
            <person name="Roberts W.R."/>
            <person name="Downey K.M."/>
            <person name="Ruck E.C."/>
            <person name="Traller J.C."/>
            <person name="Alverson A.J."/>
        </authorList>
    </citation>
    <scope>NUCLEOTIDE SEQUENCE [LARGE SCALE GENOMIC DNA]</scope>
    <source>
        <strain evidence="5 6">CCMP332</strain>
    </source>
</reference>
<dbReference type="AlphaFoldDB" id="A0ABD3PPB3"/>
<feature type="compositionally biased region" description="Acidic residues" evidence="3">
    <location>
        <begin position="98"/>
        <end position="107"/>
    </location>
</feature>
<dbReference type="PANTHER" id="PTHR46376:SF1">
    <property type="entry name" value="LEUCINE-ZIPPER-LIKE TRANSCRIPTIONAL REGULATOR 1"/>
    <property type="match status" value="1"/>
</dbReference>
<keyword evidence="1" id="KW-0880">Kelch repeat</keyword>
<sequence>MSSQIEGRERRRRPPRNEYSSDNGGIMSYQQDALRRLTCNRSAASLVASSSGSGRTAVSPAVSSEARRSNDTNIHRSNSATTSGRPVAAAVAASSANVEEEAQEETNEADRGEPPRHQYHQLTPHRHANQTLSSSSSSQYSNTQKPKSTPIDSPHKEGWTVVTPAPHSPSLAPCQRSLHAAAVVKDSLYVFGGYDGQNRVNDFYQYHFPSGCWREIITIGGGVIVSGVHQGTTAQGGNADMGGGANNNNNNNNNNNLNINAPNLAGGMGHPQRAYGGNITATGTVPTPRDRHAAVVHNSTFYIFGGFDGTSRVSDLYGFDVDRLVWREVRPRPPSHVGNVNAANIGNNNAGVVVQGAGVQGGGVRRVGFNNVDAGGGVGGNNNNNANNNIQWQHVQPQQQQLHRGGENVVEVEGHQQLPPPPLQQQAGARQHHSPPSPRHSHSAVVHNDSMYVFGGYDGSYRSDFHEFDFVQCSWRPVFGSGRSPRARYRATACVHEDMMILFGGHDGTRHLSDVHTFDFVTQVWSLLMTDGVPPLPRDSHVSVVYKNAMYVFGGSTGSAMNDLHELTFPSSSGDSITTDASAAPDYTTIAGSANFHGEDEDGEETIAIAKWRQIPPVGGGGIAVHRFCHVGAVYNGSFYVFGGYDGSSRLNDFVKYDLAMDDLFETVIPPSTILSDLRSFLDDEGTMSVSDITIVVEGIPVRAHKLMLMRCPYFRAMLLSEMAESSQSTVYIEIVRHSIFLSVLEYLYTDEVTIPLESAMELFVAADLFGIPRLQAMCERKLLESITVENAATIFHAADVHSASSLRSKALGYVLSHFEAVSKTSAFEDMARCNVELVFEILKNR</sequence>
<dbReference type="InterPro" id="IPR051568">
    <property type="entry name" value="LZTR1/Attractin"/>
</dbReference>
<feature type="compositionally biased region" description="Polar residues" evidence="3">
    <location>
        <begin position="18"/>
        <end position="31"/>
    </location>
</feature>
<organism evidence="5 6">
    <name type="scientific">Cyclotella cryptica</name>
    <dbReference type="NCBI Taxonomy" id="29204"/>
    <lineage>
        <taxon>Eukaryota</taxon>
        <taxon>Sar</taxon>
        <taxon>Stramenopiles</taxon>
        <taxon>Ochrophyta</taxon>
        <taxon>Bacillariophyta</taxon>
        <taxon>Coscinodiscophyceae</taxon>
        <taxon>Thalassiosirophycidae</taxon>
        <taxon>Stephanodiscales</taxon>
        <taxon>Stephanodiscaceae</taxon>
        <taxon>Cyclotella</taxon>
    </lineage>
</organism>
<dbReference type="SUPFAM" id="SSF54695">
    <property type="entry name" value="POZ domain"/>
    <property type="match status" value="1"/>
</dbReference>
<feature type="compositionally biased region" description="Basic and acidic residues" evidence="3">
    <location>
        <begin position="65"/>
        <end position="74"/>
    </location>
</feature>
<evidence type="ECO:0000313" key="6">
    <source>
        <dbReference type="Proteomes" id="UP001516023"/>
    </source>
</evidence>
<feature type="compositionally biased region" description="Polar residues" evidence="3">
    <location>
        <begin position="139"/>
        <end position="151"/>
    </location>
</feature>
<evidence type="ECO:0000256" key="1">
    <source>
        <dbReference type="ARBA" id="ARBA00022441"/>
    </source>
</evidence>
<gene>
    <name evidence="5" type="ORF">HJC23_002796</name>
</gene>
<dbReference type="SUPFAM" id="SSF50965">
    <property type="entry name" value="Galactose oxidase, central domain"/>
    <property type="match status" value="1"/>
</dbReference>
<feature type="compositionally biased region" description="Basic residues" evidence="3">
    <location>
        <begin position="117"/>
        <end position="128"/>
    </location>
</feature>
<dbReference type="Pfam" id="PF24681">
    <property type="entry name" value="Kelch_KLHDC2_KLHL20_DRC7"/>
    <property type="match status" value="1"/>
</dbReference>
<dbReference type="EMBL" id="JABMIG020000144">
    <property type="protein sequence ID" value="KAL3789211.1"/>
    <property type="molecule type" value="Genomic_DNA"/>
</dbReference>
<feature type="region of interest" description="Disordered" evidence="3">
    <location>
        <begin position="414"/>
        <end position="443"/>
    </location>
</feature>
<name>A0ABD3PPB3_9STRA</name>
<feature type="compositionally biased region" description="Low complexity" evidence="3">
    <location>
        <begin position="88"/>
        <end position="97"/>
    </location>
</feature>
<protein>
    <recommendedName>
        <fullName evidence="4">BTB domain-containing protein</fullName>
    </recommendedName>
</protein>
<dbReference type="PROSITE" id="PS50097">
    <property type="entry name" value="BTB"/>
    <property type="match status" value="1"/>
</dbReference>
<feature type="domain" description="BTB" evidence="4">
    <location>
        <begin position="691"/>
        <end position="757"/>
    </location>
</feature>
<comment type="caution">
    <text evidence="5">The sequence shown here is derived from an EMBL/GenBank/DDBJ whole genome shotgun (WGS) entry which is preliminary data.</text>
</comment>
<dbReference type="SMART" id="SM00612">
    <property type="entry name" value="Kelch"/>
    <property type="match status" value="3"/>
</dbReference>
<evidence type="ECO:0000313" key="5">
    <source>
        <dbReference type="EMBL" id="KAL3789211.1"/>
    </source>
</evidence>
<dbReference type="Gene3D" id="3.30.710.10">
    <property type="entry name" value="Potassium Channel Kv1.1, Chain A"/>
    <property type="match status" value="1"/>
</dbReference>
<dbReference type="CDD" id="cd14733">
    <property type="entry name" value="BACK"/>
    <property type="match status" value="1"/>
</dbReference>
<dbReference type="SMART" id="SM00225">
    <property type="entry name" value="BTB"/>
    <property type="match status" value="1"/>
</dbReference>
<dbReference type="Proteomes" id="UP001516023">
    <property type="component" value="Unassembled WGS sequence"/>
</dbReference>
<feature type="compositionally biased region" description="Polar residues" evidence="3">
    <location>
        <begin position="75"/>
        <end position="84"/>
    </location>
</feature>
<evidence type="ECO:0000259" key="4">
    <source>
        <dbReference type="PROSITE" id="PS50097"/>
    </source>
</evidence>
<accession>A0ABD3PPB3</accession>
<evidence type="ECO:0000256" key="3">
    <source>
        <dbReference type="SAM" id="MobiDB-lite"/>
    </source>
</evidence>
<dbReference type="SUPFAM" id="SSF117281">
    <property type="entry name" value="Kelch motif"/>
    <property type="match status" value="1"/>
</dbReference>
<keyword evidence="6" id="KW-1185">Reference proteome</keyword>
<dbReference type="InterPro" id="IPR011043">
    <property type="entry name" value="Gal_Oxase/kelch_b-propeller"/>
</dbReference>
<feature type="region of interest" description="Disordered" evidence="3">
    <location>
        <begin position="1"/>
        <end position="167"/>
    </location>
</feature>
<dbReference type="InterPro" id="IPR011333">
    <property type="entry name" value="SKP1/BTB/POZ_sf"/>
</dbReference>
<dbReference type="Pfam" id="PF01344">
    <property type="entry name" value="Kelch_1"/>
    <property type="match status" value="3"/>
</dbReference>
<dbReference type="Gene3D" id="2.120.10.80">
    <property type="entry name" value="Kelch-type beta propeller"/>
    <property type="match status" value="3"/>
</dbReference>
<feature type="compositionally biased region" description="Low complexity" evidence="3">
    <location>
        <begin position="42"/>
        <end position="54"/>
    </location>
</feature>
<dbReference type="InterPro" id="IPR015915">
    <property type="entry name" value="Kelch-typ_b-propeller"/>
</dbReference>
<dbReference type="Gene3D" id="1.25.40.420">
    <property type="match status" value="1"/>
</dbReference>
<keyword evidence="2" id="KW-0677">Repeat</keyword>